<reference evidence="8 9" key="1">
    <citation type="submission" date="2024-06" db="EMBL/GenBank/DDBJ databases">
        <title>Sorghum-associated microbial communities from plants grown in Nebraska, USA.</title>
        <authorList>
            <person name="Schachtman D."/>
        </authorList>
    </citation>
    <scope>NUCLEOTIDE SEQUENCE [LARGE SCALE GENOMIC DNA]</scope>
    <source>
        <strain evidence="8 9">3207</strain>
    </source>
</reference>
<keyword evidence="9" id="KW-1185">Reference proteome</keyword>
<dbReference type="SUPFAM" id="SSF56524">
    <property type="entry name" value="Oxidoreductase molybdopterin-binding domain"/>
    <property type="match status" value="1"/>
</dbReference>
<evidence type="ECO:0000256" key="2">
    <source>
        <dbReference type="ARBA" id="ARBA00022505"/>
    </source>
</evidence>
<organism evidence="8 9">
    <name type="scientific">Kaistia defluvii</name>
    <dbReference type="NCBI Taxonomy" id="410841"/>
    <lineage>
        <taxon>Bacteria</taxon>
        <taxon>Pseudomonadati</taxon>
        <taxon>Pseudomonadota</taxon>
        <taxon>Alphaproteobacteria</taxon>
        <taxon>Hyphomicrobiales</taxon>
        <taxon>Kaistiaceae</taxon>
        <taxon>Kaistia</taxon>
    </lineage>
</organism>
<name>A0ABV2QYG2_9HYPH</name>
<evidence type="ECO:0000256" key="3">
    <source>
        <dbReference type="ARBA" id="ARBA00022723"/>
    </source>
</evidence>
<dbReference type="PANTHER" id="PTHR19372">
    <property type="entry name" value="SULFITE REDUCTASE"/>
    <property type="match status" value="1"/>
</dbReference>
<comment type="caution">
    <text evidence="8">The sequence shown here is derived from an EMBL/GenBank/DDBJ whole genome shotgun (WGS) entry which is preliminary data.</text>
</comment>
<keyword evidence="3" id="KW-0479">Metal-binding</keyword>
<dbReference type="InterPro" id="IPR000572">
    <property type="entry name" value="OxRdtase_Mopterin-bd_dom"/>
</dbReference>
<comment type="cofactor">
    <cofactor evidence="1">
        <name>Mo-molybdopterin</name>
        <dbReference type="ChEBI" id="CHEBI:71302"/>
    </cofactor>
</comment>
<protein>
    <submittedName>
        <fullName evidence="8">DMSO/TMAO reductase YedYZ molybdopterin-dependent catalytic subunit</fullName>
    </submittedName>
</protein>
<evidence type="ECO:0000259" key="6">
    <source>
        <dbReference type="Pfam" id="PF00174"/>
    </source>
</evidence>
<keyword evidence="2" id="KW-0500">Molybdenum</keyword>
<feature type="region of interest" description="Disordered" evidence="5">
    <location>
        <begin position="1"/>
        <end position="25"/>
    </location>
</feature>
<dbReference type="PANTHER" id="PTHR19372:SF7">
    <property type="entry name" value="SULFITE OXIDASE, MITOCHONDRIAL"/>
    <property type="match status" value="1"/>
</dbReference>
<dbReference type="InterPro" id="IPR036374">
    <property type="entry name" value="OxRdtase_Mopterin-bd_sf"/>
</dbReference>
<dbReference type="InterPro" id="IPR005066">
    <property type="entry name" value="MoCF_OxRdtse_dimer"/>
</dbReference>
<dbReference type="SUPFAM" id="SSF81296">
    <property type="entry name" value="E set domains"/>
    <property type="match status" value="1"/>
</dbReference>
<feature type="domain" description="Moybdenum cofactor oxidoreductase dimerisation" evidence="7">
    <location>
        <begin position="267"/>
        <end position="364"/>
    </location>
</feature>
<sequence>MGSRMSDTPLSIFGRPSLPKGPTEGPLTVEELQLAARNHAMPLEALRYDITPAGLHYLLIHFDIPMIDPADWRLSIEGSVARRLELTLDDIRARPRVSLPVTLECAGNGRSRLHPRPVSQPWVTEAVGTALWTGTPLSGLLAEAGVQADAVEIVFTGADHGFEKGEELDYARSLPVDYANRPEILLAYEMNGQPLLPQHGFPLRLLVPGWYGMASVKWLNRIEAVNRPFQGYYQATNYHYRSGPDDPGVPVQRIRPRALLVPPGDPDFLTRQRTLGAGPCRIEGRAWSGEAPIERVEFGVDGGWTAAELDPPQGEFAWRRWTCLWEAEPGEHVLSCRAIDAAGNIQPIEPNWNWIGVGNNMAQAIPVTVR</sequence>
<gene>
    <name evidence="8" type="ORF">ABIE08_001836</name>
</gene>
<dbReference type="Gene3D" id="3.90.420.10">
    <property type="entry name" value="Oxidoreductase, molybdopterin-binding domain"/>
    <property type="match status" value="1"/>
</dbReference>
<dbReference type="Gene3D" id="2.60.40.650">
    <property type="match status" value="1"/>
</dbReference>
<evidence type="ECO:0000256" key="5">
    <source>
        <dbReference type="SAM" id="MobiDB-lite"/>
    </source>
</evidence>
<dbReference type="InterPro" id="IPR014756">
    <property type="entry name" value="Ig_E-set"/>
</dbReference>
<evidence type="ECO:0000313" key="8">
    <source>
        <dbReference type="EMBL" id="MET4633923.1"/>
    </source>
</evidence>
<evidence type="ECO:0000313" key="9">
    <source>
        <dbReference type="Proteomes" id="UP001549321"/>
    </source>
</evidence>
<feature type="domain" description="Oxidoreductase molybdopterin-binding" evidence="6">
    <location>
        <begin position="61"/>
        <end position="233"/>
    </location>
</feature>
<evidence type="ECO:0000259" key="7">
    <source>
        <dbReference type="Pfam" id="PF03404"/>
    </source>
</evidence>
<evidence type="ECO:0000256" key="1">
    <source>
        <dbReference type="ARBA" id="ARBA00001924"/>
    </source>
</evidence>
<proteinExistence type="predicted"/>
<dbReference type="CDD" id="cd02110">
    <property type="entry name" value="SO_family_Moco_dimer"/>
    <property type="match status" value="1"/>
</dbReference>
<accession>A0ABV2QYG2</accession>
<dbReference type="Pfam" id="PF00174">
    <property type="entry name" value="Oxidored_molyb"/>
    <property type="match status" value="1"/>
</dbReference>
<dbReference type="PRINTS" id="PR00407">
    <property type="entry name" value="EUMOPTERIN"/>
</dbReference>
<dbReference type="Proteomes" id="UP001549321">
    <property type="component" value="Unassembled WGS sequence"/>
</dbReference>
<keyword evidence="4" id="KW-0560">Oxidoreductase</keyword>
<dbReference type="Pfam" id="PF03404">
    <property type="entry name" value="Mo-co_dimer"/>
    <property type="match status" value="1"/>
</dbReference>
<dbReference type="InterPro" id="IPR008335">
    <property type="entry name" value="Mopterin_OxRdtase_euk"/>
</dbReference>
<evidence type="ECO:0000256" key="4">
    <source>
        <dbReference type="ARBA" id="ARBA00023002"/>
    </source>
</evidence>
<dbReference type="EMBL" id="JBEPSM010000001">
    <property type="protein sequence ID" value="MET4633923.1"/>
    <property type="molecule type" value="Genomic_DNA"/>
</dbReference>